<comment type="caution">
    <text evidence="1">The sequence shown here is derived from an EMBL/GenBank/DDBJ whole genome shotgun (WGS) entry which is preliminary data.</text>
</comment>
<protein>
    <submittedName>
        <fullName evidence="1">Uncharacterized protein</fullName>
    </submittedName>
</protein>
<dbReference type="AlphaFoldDB" id="A0A396IHC1"/>
<dbReference type="EMBL" id="PSQE01000004">
    <property type="protein sequence ID" value="RHN63165.1"/>
    <property type="molecule type" value="Genomic_DNA"/>
</dbReference>
<dbReference type="Gramene" id="rna25836">
    <property type="protein sequence ID" value="RHN63165.1"/>
    <property type="gene ID" value="gene25836"/>
</dbReference>
<evidence type="ECO:0000313" key="2">
    <source>
        <dbReference type="Proteomes" id="UP000265566"/>
    </source>
</evidence>
<evidence type="ECO:0000313" key="1">
    <source>
        <dbReference type="EMBL" id="RHN63165.1"/>
    </source>
</evidence>
<sequence>MIPMIVLVIRYGGMVLRWVDMSTYEEWRLNECYDEWGEDEDWIDNDEDELLL</sequence>
<proteinExistence type="predicted"/>
<organism evidence="1 2">
    <name type="scientific">Medicago truncatula</name>
    <name type="common">Barrel medic</name>
    <name type="synonym">Medicago tribuloides</name>
    <dbReference type="NCBI Taxonomy" id="3880"/>
    <lineage>
        <taxon>Eukaryota</taxon>
        <taxon>Viridiplantae</taxon>
        <taxon>Streptophyta</taxon>
        <taxon>Embryophyta</taxon>
        <taxon>Tracheophyta</taxon>
        <taxon>Spermatophyta</taxon>
        <taxon>Magnoliopsida</taxon>
        <taxon>eudicotyledons</taxon>
        <taxon>Gunneridae</taxon>
        <taxon>Pentapetalae</taxon>
        <taxon>rosids</taxon>
        <taxon>fabids</taxon>
        <taxon>Fabales</taxon>
        <taxon>Fabaceae</taxon>
        <taxon>Papilionoideae</taxon>
        <taxon>50 kb inversion clade</taxon>
        <taxon>NPAAA clade</taxon>
        <taxon>Hologalegina</taxon>
        <taxon>IRL clade</taxon>
        <taxon>Trifolieae</taxon>
        <taxon>Medicago</taxon>
    </lineage>
</organism>
<gene>
    <name evidence="1" type="ORF">MtrunA17_Chr4g0055351</name>
</gene>
<accession>A0A396IHC1</accession>
<name>A0A396IHC1_MEDTR</name>
<reference evidence="2" key="1">
    <citation type="journal article" date="2018" name="Nat. Plants">
        <title>Whole-genome landscape of Medicago truncatula symbiotic genes.</title>
        <authorList>
            <person name="Pecrix Y."/>
            <person name="Staton S.E."/>
            <person name="Sallet E."/>
            <person name="Lelandais-Briere C."/>
            <person name="Moreau S."/>
            <person name="Carrere S."/>
            <person name="Blein T."/>
            <person name="Jardinaud M.F."/>
            <person name="Latrasse D."/>
            <person name="Zouine M."/>
            <person name="Zahm M."/>
            <person name="Kreplak J."/>
            <person name="Mayjonade B."/>
            <person name="Satge C."/>
            <person name="Perez M."/>
            <person name="Cauet S."/>
            <person name="Marande W."/>
            <person name="Chantry-Darmon C."/>
            <person name="Lopez-Roques C."/>
            <person name="Bouchez O."/>
            <person name="Berard A."/>
            <person name="Debelle F."/>
            <person name="Munos S."/>
            <person name="Bendahmane A."/>
            <person name="Berges H."/>
            <person name="Niebel A."/>
            <person name="Buitink J."/>
            <person name="Frugier F."/>
            <person name="Benhamed M."/>
            <person name="Crespi M."/>
            <person name="Gouzy J."/>
            <person name="Gamas P."/>
        </authorList>
    </citation>
    <scope>NUCLEOTIDE SEQUENCE [LARGE SCALE GENOMIC DNA]</scope>
    <source>
        <strain evidence="2">cv. Jemalong A17</strain>
    </source>
</reference>
<dbReference type="Proteomes" id="UP000265566">
    <property type="component" value="Chromosome 4"/>
</dbReference>